<dbReference type="EMBL" id="UHJL01000001">
    <property type="protein sequence ID" value="SUQ19068.1"/>
    <property type="molecule type" value="Genomic_DNA"/>
</dbReference>
<sequence length="175" mass="19514">MAIKKSQTKNAKNTRTRVTHEFPALFDANSEVLLLGSIPSPKSREQGFYYGHPQNRFWKVLASVLNEPLPATIDEKKSMLLKHHIALWDVLDSCTIIGASDTSIEDVVPNDITSLLAQTKIKRIFCTGATAYKLYEKYCEKPAGIKAVKLPSTSPANCAVKFEKLVEAYRVITND</sequence>
<organism evidence="2 3">
    <name type="scientific">Fibrobacter succinogenes</name>
    <name type="common">Bacteroides succinogenes</name>
    <dbReference type="NCBI Taxonomy" id="833"/>
    <lineage>
        <taxon>Bacteria</taxon>
        <taxon>Pseudomonadati</taxon>
        <taxon>Fibrobacterota</taxon>
        <taxon>Fibrobacteria</taxon>
        <taxon>Fibrobacterales</taxon>
        <taxon>Fibrobacteraceae</taxon>
        <taxon>Fibrobacter</taxon>
    </lineage>
</organism>
<dbReference type="Gene3D" id="3.40.470.10">
    <property type="entry name" value="Uracil-DNA glycosylase-like domain"/>
    <property type="match status" value="1"/>
</dbReference>
<dbReference type="SUPFAM" id="SSF52141">
    <property type="entry name" value="Uracil-DNA glycosylase-like"/>
    <property type="match status" value="1"/>
</dbReference>
<dbReference type="CDD" id="cd10032">
    <property type="entry name" value="UDG-F6_HDG"/>
    <property type="match status" value="1"/>
</dbReference>
<dbReference type="InterPro" id="IPR026353">
    <property type="entry name" value="Hypoxan-DNA_Glyclase"/>
</dbReference>
<dbReference type="AlphaFoldDB" id="A0A380RU46"/>
<evidence type="ECO:0000313" key="2">
    <source>
        <dbReference type="EMBL" id="SUQ19068.1"/>
    </source>
</evidence>
<evidence type="ECO:0000313" key="3">
    <source>
        <dbReference type="Proteomes" id="UP000255423"/>
    </source>
</evidence>
<gene>
    <name evidence="2" type="ORF">SAMN05661053_0294</name>
</gene>
<dbReference type="InterPro" id="IPR005122">
    <property type="entry name" value="Uracil-DNA_glycosylase-like"/>
</dbReference>
<proteinExistence type="predicted"/>
<evidence type="ECO:0000259" key="1">
    <source>
        <dbReference type="SMART" id="SM00986"/>
    </source>
</evidence>
<dbReference type="SMART" id="SM00986">
    <property type="entry name" value="UDG"/>
    <property type="match status" value="1"/>
</dbReference>
<dbReference type="NCBIfam" id="TIGR04274">
    <property type="entry name" value="hypoxanDNAglyco"/>
    <property type="match status" value="1"/>
</dbReference>
<dbReference type="Pfam" id="PF03167">
    <property type="entry name" value="UDG"/>
    <property type="match status" value="1"/>
</dbReference>
<dbReference type="InterPro" id="IPR036895">
    <property type="entry name" value="Uracil-DNA_glycosylase-like_sf"/>
</dbReference>
<protein>
    <submittedName>
        <fullName evidence="2">G/U mismatch-specific uracil-DNA glycosylase</fullName>
    </submittedName>
</protein>
<accession>A0A380RU46</accession>
<dbReference type="SMART" id="SM00987">
    <property type="entry name" value="UreE_C"/>
    <property type="match status" value="1"/>
</dbReference>
<name>A0A380RU46_FIBSU</name>
<feature type="domain" description="Uracil-DNA glycosylase-like" evidence="1">
    <location>
        <begin position="23"/>
        <end position="170"/>
    </location>
</feature>
<reference evidence="2 3" key="1">
    <citation type="submission" date="2017-08" db="EMBL/GenBank/DDBJ databases">
        <authorList>
            <person name="de Groot N.N."/>
        </authorList>
    </citation>
    <scope>NUCLEOTIDE SEQUENCE [LARGE SCALE GENOMIC DNA]</scope>
    <source>
        <strain evidence="2 3">HM2</strain>
    </source>
</reference>
<dbReference type="RefSeq" id="WP_109571831.1">
    <property type="nucleotide sequence ID" value="NZ_UHJL01000001.1"/>
</dbReference>
<dbReference type="Proteomes" id="UP000255423">
    <property type="component" value="Unassembled WGS sequence"/>
</dbReference>